<dbReference type="EC" id="6.1.1.2" evidence="8"/>
<proteinExistence type="inferred from homology"/>
<comment type="subcellular location">
    <subcellularLocation>
        <location evidence="8">Cytoplasm</location>
    </subcellularLocation>
</comment>
<name>D1CBJ5_THET1</name>
<reference evidence="11" key="1">
    <citation type="journal article" date="2010" name="Stand. Genomic Sci.">
        <title>Complete genome sequence of 'Thermobaculum terrenum' type strain (YNP1).</title>
        <authorList>
            <person name="Kiss H."/>
            <person name="Cleland D."/>
            <person name="Lapidus A."/>
            <person name="Lucas S."/>
            <person name="Glavina Del Rio T."/>
            <person name="Nolan M."/>
            <person name="Tice H."/>
            <person name="Han C."/>
            <person name="Goodwin L."/>
            <person name="Pitluck S."/>
            <person name="Liolios K."/>
            <person name="Ivanova N."/>
            <person name="Mavromatis K."/>
            <person name="Ovchinnikova G."/>
            <person name="Pati A."/>
            <person name="Chen A."/>
            <person name="Palaniappan K."/>
            <person name="Land M."/>
            <person name="Hauser L."/>
            <person name="Chang Y."/>
            <person name="Jeffries C."/>
            <person name="Lu M."/>
            <person name="Brettin T."/>
            <person name="Detter J."/>
            <person name="Goker M."/>
            <person name="Tindall B."/>
            <person name="Beck B."/>
            <person name="McDermott T."/>
            <person name="Woyke T."/>
            <person name="Bristow J."/>
            <person name="Eisen J."/>
            <person name="Markowitz V."/>
            <person name="Hugenholtz P."/>
            <person name="Kyrpides N."/>
            <person name="Klenk H."/>
            <person name="Cheng J."/>
        </authorList>
    </citation>
    <scope>NUCLEOTIDE SEQUENCE [LARGE SCALE GENOMIC DNA]</scope>
    <source>
        <strain evidence="11">ATCC BAA-798 / YNP1</strain>
    </source>
</reference>
<evidence type="ECO:0000256" key="1">
    <source>
        <dbReference type="ARBA" id="ARBA00005594"/>
    </source>
</evidence>
<dbReference type="GO" id="GO:0005829">
    <property type="term" value="C:cytosol"/>
    <property type="evidence" value="ECO:0007669"/>
    <property type="project" value="TreeGrafter"/>
</dbReference>
<dbReference type="Proteomes" id="UP000000323">
    <property type="component" value="Chromosome 1"/>
</dbReference>
<keyword evidence="3 8" id="KW-0547">Nucleotide-binding</keyword>
<dbReference type="GO" id="GO:0004830">
    <property type="term" value="F:tryptophan-tRNA ligase activity"/>
    <property type="evidence" value="ECO:0007669"/>
    <property type="project" value="UniProtKB-UniRule"/>
</dbReference>
<feature type="short sequence motif" description="'KMSKS' region" evidence="8">
    <location>
        <begin position="215"/>
        <end position="219"/>
    </location>
</feature>
<protein>
    <recommendedName>
        <fullName evidence="8">Tryptophan--tRNA ligase</fullName>
        <ecNumber evidence="8">6.1.1.2</ecNumber>
    </recommendedName>
    <alternativeName>
        <fullName evidence="8">Tryptophanyl-tRNA synthetase</fullName>
        <shortName evidence="8">TrpRS</shortName>
    </alternativeName>
</protein>
<dbReference type="InterPro" id="IPR014729">
    <property type="entry name" value="Rossmann-like_a/b/a_fold"/>
</dbReference>
<dbReference type="AlphaFoldDB" id="D1CBJ5"/>
<evidence type="ECO:0000313" key="10">
    <source>
        <dbReference type="EMBL" id="ACZ42160.1"/>
    </source>
</evidence>
<evidence type="ECO:0000256" key="9">
    <source>
        <dbReference type="RuleBase" id="RU363036"/>
    </source>
</evidence>
<gene>
    <name evidence="8" type="primary">trpS</name>
    <name evidence="10" type="ordered locus">Tter_1252</name>
</gene>
<keyword evidence="2 8" id="KW-0436">Ligase</keyword>
<dbReference type="Pfam" id="PF00579">
    <property type="entry name" value="tRNA-synt_1b"/>
    <property type="match status" value="1"/>
</dbReference>
<dbReference type="PANTHER" id="PTHR43766:SF1">
    <property type="entry name" value="TRYPTOPHAN--TRNA LIGASE, MITOCHONDRIAL"/>
    <property type="match status" value="1"/>
</dbReference>
<evidence type="ECO:0000256" key="2">
    <source>
        <dbReference type="ARBA" id="ARBA00022598"/>
    </source>
</evidence>
<accession>D1CBJ5</accession>
<dbReference type="HOGENOM" id="CLU_029244_1_1_0"/>
<dbReference type="eggNOG" id="COG0180">
    <property type="taxonomic scope" value="Bacteria"/>
</dbReference>
<dbReference type="HAMAP" id="MF_00140_B">
    <property type="entry name" value="Trp_tRNA_synth_B"/>
    <property type="match status" value="1"/>
</dbReference>
<comment type="function">
    <text evidence="8">Catalyzes the attachment of tryptophan to tRNA(Trp).</text>
</comment>
<sequence>MSVSELEKVPANLSQAPKSRVLSGIMPTGDLHIGNYIGAIKNWVAMQYEHDSFFCIVNMHAITTPQDPKELYEKTREVAALYIACGVDPKVSTIFVQSHVPAHTELCWILNCIAPMGWLERMTQFKEKSKGDRERSSVGLFDYPVLQAADILLYGNVPPVPLYVPVGEDQKQHLELARDLAERFNRLFGDTLAIPEPYIPKYGARVMGLDDPTKKMSKSEKSRYHAIRLLDSPDDIRKKIARAVTDPGRDIKFDPERPGLYNLLTIYQAVTGQSEEEIEAHFEGKGYADLKRELAERLVEYLAPLQERYRDIRQDPSYLENVLAQGAERARETSAVVLNAVKKAVGLE</sequence>
<dbReference type="NCBIfam" id="TIGR00233">
    <property type="entry name" value="trpS"/>
    <property type="match status" value="1"/>
</dbReference>
<dbReference type="PRINTS" id="PR01039">
    <property type="entry name" value="TRNASYNTHTRP"/>
</dbReference>
<dbReference type="InterPro" id="IPR024109">
    <property type="entry name" value="Trp-tRNA-ligase_bac-type"/>
</dbReference>
<evidence type="ECO:0000256" key="4">
    <source>
        <dbReference type="ARBA" id="ARBA00022840"/>
    </source>
</evidence>
<keyword evidence="11" id="KW-1185">Reference proteome</keyword>
<keyword evidence="5 8" id="KW-0648">Protein biosynthesis</keyword>
<evidence type="ECO:0000256" key="5">
    <source>
        <dbReference type="ARBA" id="ARBA00022917"/>
    </source>
</evidence>
<dbReference type="Gene3D" id="1.10.240.10">
    <property type="entry name" value="Tyrosyl-Transfer RNA Synthetase"/>
    <property type="match status" value="1"/>
</dbReference>
<feature type="binding site" evidence="8">
    <location>
        <begin position="34"/>
        <end position="35"/>
    </location>
    <ligand>
        <name>ATP</name>
        <dbReference type="ChEBI" id="CHEBI:30616"/>
    </ligand>
</feature>
<dbReference type="CDD" id="cd00806">
    <property type="entry name" value="TrpRS_core"/>
    <property type="match status" value="1"/>
</dbReference>
<comment type="similarity">
    <text evidence="1 8 9">Belongs to the class-I aminoacyl-tRNA synthetase family.</text>
</comment>
<keyword evidence="4 8" id="KW-0067">ATP-binding</keyword>
<keyword evidence="8" id="KW-0963">Cytoplasm</keyword>
<comment type="catalytic activity">
    <reaction evidence="7 8">
        <text>tRNA(Trp) + L-tryptophan + ATP = L-tryptophyl-tRNA(Trp) + AMP + diphosphate + H(+)</text>
        <dbReference type="Rhea" id="RHEA:24080"/>
        <dbReference type="Rhea" id="RHEA-COMP:9671"/>
        <dbReference type="Rhea" id="RHEA-COMP:9705"/>
        <dbReference type="ChEBI" id="CHEBI:15378"/>
        <dbReference type="ChEBI" id="CHEBI:30616"/>
        <dbReference type="ChEBI" id="CHEBI:33019"/>
        <dbReference type="ChEBI" id="CHEBI:57912"/>
        <dbReference type="ChEBI" id="CHEBI:78442"/>
        <dbReference type="ChEBI" id="CHEBI:78535"/>
        <dbReference type="ChEBI" id="CHEBI:456215"/>
        <dbReference type="EC" id="6.1.1.2"/>
    </reaction>
</comment>
<feature type="binding site" evidence="8">
    <location>
        <begin position="215"/>
        <end position="219"/>
    </location>
    <ligand>
        <name>ATP</name>
        <dbReference type="ChEBI" id="CHEBI:30616"/>
    </ligand>
</feature>
<dbReference type="GO" id="GO:0006436">
    <property type="term" value="P:tryptophanyl-tRNA aminoacylation"/>
    <property type="evidence" value="ECO:0007669"/>
    <property type="project" value="UniProtKB-UniRule"/>
</dbReference>
<dbReference type="SUPFAM" id="SSF52374">
    <property type="entry name" value="Nucleotidylyl transferase"/>
    <property type="match status" value="1"/>
</dbReference>
<feature type="short sequence motif" description="'HIGH' region" evidence="8">
    <location>
        <begin position="27"/>
        <end position="35"/>
    </location>
</feature>
<dbReference type="RefSeq" id="WP_012875195.1">
    <property type="nucleotide sequence ID" value="NC_013525.1"/>
</dbReference>
<dbReference type="InterPro" id="IPR050203">
    <property type="entry name" value="Trp-tRNA_synthetase"/>
</dbReference>
<dbReference type="GO" id="GO:0005524">
    <property type="term" value="F:ATP binding"/>
    <property type="evidence" value="ECO:0007669"/>
    <property type="project" value="UniProtKB-UniRule"/>
</dbReference>
<evidence type="ECO:0000256" key="8">
    <source>
        <dbReference type="HAMAP-Rule" id="MF_00140"/>
    </source>
</evidence>
<evidence type="ECO:0000256" key="6">
    <source>
        <dbReference type="ARBA" id="ARBA00023146"/>
    </source>
</evidence>
<dbReference type="KEGG" id="ttr:Tter_1252"/>
<feature type="binding site" evidence="8">
    <location>
        <position position="206"/>
    </location>
    <ligand>
        <name>ATP</name>
        <dbReference type="ChEBI" id="CHEBI:30616"/>
    </ligand>
</feature>
<dbReference type="Gene3D" id="3.40.50.620">
    <property type="entry name" value="HUPs"/>
    <property type="match status" value="1"/>
</dbReference>
<evidence type="ECO:0000256" key="3">
    <source>
        <dbReference type="ARBA" id="ARBA00022741"/>
    </source>
</evidence>
<dbReference type="STRING" id="525904.Tter_1252"/>
<comment type="subunit">
    <text evidence="8">Homodimer.</text>
</comment>
<evidence type="ECO:0000256" key="7">
    <source>
        <dbReference type="ARBA" id="ARBA00049929"/>
    </source>
</evidence>
<dbReference type="PROSITE" id="PS00178">
    <property type="entry name" value="AA_TRNA_LIGASE_I"/>
    <property type="match status" value="1"/>
</dbReference>
<evidence type="ECO:0000313" key="11">
    <source>
        <dbReference type="Proteomes" id="UP000000323"/>
    </source>
</evidence>
<feature type="binding site" evidence="8">
    <location>
        <position position="150"/>
    </location>
    <ligand>
        <name>L-tryptophan</name>
        <dbReference type="ChEBI" id="CHEBI:57912"/>
    </ligand>
</feature>
<keyword evidence="6 8" id="KW-0030">Aminoacyl-tRNA synthetase</keyword>
<dbReference type="InterPro" id="IPR002306">
    <property type="entry name" value="Trp-tRNA-ligase"/>
</dbReference>
<dbReference type="EMBL" id="CP001825">
    <property type="protein sequence ID" value="ACZ42160.1"/>
    <property type="molecule type" value="Genomic_DNA"/>
</dbReference>
<organism evidence="10 11">
    <name type="scientific">Thermobaculum terrenum (strain ATCC BAA-798 / CCMEE 7001 / YNP1)</name>
    <dbReference type="NCBI Taxonomy" id="525904"/>
    <lineage>
        <taxon>Bacteria</taxon>
        <taxon>Bacillati</taxon>
        <taxon>Chloroflexota</taxon>
        <taxon>Chloroflexia</taxon>
        <taxon>Candidatus Thermobaculales</taxon>
        <taxon>Candidatus Thermobaculaceae</taxon>
        <taxon>Thermobaculum</taxon>
    </lineage>
</organism>
<comment type="caution">
    <text evidence="8">Lacks conserved residue(s) required for the propagation of feature annotation.</text>
</comment>
<dbReference type="InterPro" id="IPR002305">
    <property type="entry name" value="aa-tRNA-synth_Ic"/>
</dbReference>
<feature type="binding site" evidence="8">
    <location>
        <begin position="167"/>
        <end position="169"/>
    </location>
    <ligand>
        <name>ATP</name>
        <dbReference type="ChEBI" id="CHEBI:30616"/>
    </ligand>
</feature>
<dbReference type="InterPro" id="IPR001412">
    <property type="entry name" value="aa-tRNA-synth_I_CS"/>
</dbReference>
<dbReference type="PANTHER" id="PTHR43766">
    <property type="entry name" value="TRYPTOPHAN--TRNA LIGASE, MITOCHONDRIAL"/>
    <property type="match status" value="1"/>
</dbReference>
<dbReference type="FunFam" id="1.10.240.10:FF:000002">
    <property type="entry name" value="Tryptophan--tRNA ligase"/>
    <property type="match status" value="1"/>
</dbReference>